<comment type="caution">
    <text evidence="2">The sequence shown here is derived from an EMBL/GenBank/DDBJ whole genome shotgun (WGS) entry which is preliminary data.</text>
</comment>
<dbReference type="Pfam" id="PF18754">
    <property type="entry name" value="Nmad3"/>
    <property type="match status" value="1"/>
</dbReference>
<proteinExistence type="predicted"/>
<organism evidence="2 3">
    <name type="scientific">Halococcus saccharolyticus DSM 5350</name>
    <dbReference type="NCBI Taxonomy" id="1227455"/>
    <lineage>
        <taxon>Archaea</taxon>
        <taxon>Methanobacteriati</taxon>
        <taxon>Methanobacteriota</taxon>
        <taxon>Stenosarchaea group</taxon>
        <taxon>Halobacteria</taxon>
        <taxon>Halobacteriales</taxon>
        <taxon>Halococcaceae</taxon>
        <taxon>Halococcus</taxon>
    </lineage>
</organism>
<dbReference type="AlphaFoldDB" id="M0MES8"/>
<gene>
    <name evidence="2" type="ORF">C449_12415</name>
</gene>
<keyword evidence="3" id="KW-1185">Reference proteome</keyword>
<sequence>MTGESEVFVPGTSEHAMSRAVAINVGANTNTPGVRGPIRTDGAFEYVPIPETEPTDEPVPTYADLDLATDLPTDVLDTPVHLDPEFPEYPYGDRYSYGDPHGVKARPLADLAAGDYVFFYATLTTAGEPASWQAPEWGAYLIGQFELARDPVTGAEYPDLTPAERDRFASNAHVKRETFDAAVLLAGDPDGSALYETALPLSGRAAGTDANRIVTELSDDSGKGPWWRRPLRFDAEATAELLAIRRNDRFEDCFDGD</sequence>
<evidence type="ECO:0000313" key="2">
    <source>
        <dbReference type="EMBL" id="EMA43843.1"/>
    </source>
</evidence>
<protein>
    <recommendedName>
        <fullName evidence="1">Nucleotide modification associated domain-containing protein</fullName>
    </recommendedName>
</protein>
<evidence type="ECO:0000313" key="3">
    <source>
        <dbReference type="Proteomes" id="UP000011669"/>
    </source>
</evidence>
<dbReference type="Proteomes" id="UP000011669">
    <property type="component" value="Unassembled WGS sequence"/>
</dbReference>
<dbReference type="InterPro" id="IPR041135">
    <property type="entry name" value="Nmad3"/>
</dbReference>
<dbReference type="EMBL" id="AOMD01000027">
    <property type="protein sequence ID" value="EMA43843.1"/>
    <property type="molecule type" value="Genomic_DNA"/>
</dbReference>
<dbReference type="InParanoid" id="M0MES8"/>
<name>M0MES8_9EURY</name>
<dbReference type="PATRIC" id="fig|1227455.4.peg.2544"/>
<reference evidence="2 3" key="1">
    <citation type="journal article" date="2014" name="PLoS Genet.">
        <title>Phylogenetically driven sequencing of extremely halophilic archaea reveals strategies for static and dynamic osmo-response.</title>
        <authorList>
            <person name="Becker E.A."/>
            <person name="Seitzer P.M."/>
            <person name="Tritt A."/>
            <person name="Larsen D."/>
            <person name="Krusor M."/>
            <person name="Yao A.I."/>
            <person name="Wu D."/>
            <person name="Madern D."/>
            <person name="Eisen J.A."/>
            <person name="Darling A.E."/>
            <person name="Facciotti M.T."/>
        </authorList>
    </citation>
    <scope>NUCLEOTIDE SEQUENCE [LARGE SCALE GENOMIC DNA]</scope>
    <source>
        <strain evidence="2 3">DSM 5350</strain>
    </source>
</reference>
<evidence type="ECO:0000259" key="1">
    <source>
        <dbReference type="Pfam" id="PF18754"/>
    </source>
</evidence>
<accession>M0MES8</accession>
<feature type="domain" description="Nucleotide modification associated" evidence="1">
    <location>
        <begin position="19"/>
        <end position="241"/>
    </location>
</feature>